<feature type="region of interest" description="Disordered" evidence="3">
    <location>
        <begin position="1506"/>
        <end position="1626"/>
    </location>
</feature>
<proteinExistence type="predicted"/>
<dbReference type="InterPro" id="IPR019149">
    <property type="entry name" value="ABHD18"/>
</dbReference>
<dbReference type="Proteomes" id="UP000310200">
    <property type="component" value="Unassembled WGS sequence"/>
</dbReference>
<feature type="region of interest" description="Disordered" evidence="3">
    <location>
        <begin position="2381"/>
        <end position="2405"/>
    </location>
</feature>
<dbReference type="InterPro" id="IPR036390">
    <property type="entry name" value="WH_DNA-bd_sf"/>
</dbReference>
<feature type="compositionally biased region" description="Low complexity" evidence="3">
    <location>
        <begin position="2665"/>
        <end position="2686"/>
    </location>
</feature>
<feature type="compositionally biased region" description="Basic and acidic residues" evidence="3">
    <location>
        <begin position="1724"/>
        <end position="1748"/>
    </location>
</feature>
<evidence type="ECO:0000313" key="5">
    <source>
        <dbReference type="EMBL" id="TGZ54013.1"/>
    </source>
</evidence>
<feature type="compositionally biased region" description="Gly residues" evidence="3">
    <location>
        <begin position="1587"/>
        <end position="1596"/>
    </location>
</feature>
<name>A0A4S2KVB3_9HYME</name>
<feature type="compositionally biased region" description="Low complexity" evidence="3">
    <location>
        <begin position="1302"/>
        <end position="1312"/>
    </location>
</feature>
<feature type="region of interest" description="Disordered" evidence="3">
    <location>
        <begin position="2307"/>
        <end position="2328"/>
    </location>
</feature>
<feature type="region of interest" description="Disordered" evidence="3">
    <location>
        <begin position="2340"/>
        <end position="2365"/>
    </location>
</feature>
<dbReference type="PANTHER" id="PTHR13617">
    <property type="entry name" value="PROTEIN ABHD18"/>
    <property type="match status" value="1"/>
</dbReference>
<keyword evidence="6" id="KW-1185">Reference proteome</keyword>
<evidence type="ECO:0000256" key="1">
    <source>
        <dbReference type="ARBA" id="ARBA00022884"/>
    </source>
</evidence>
<dbReference type="SMART" id="SM00684">
    <property type="entry name" value="DM15"/>
    <property type="match status" value="3"/>
</dbReference>
<feature type="region of interest" description="Disordered" evidence="3">
    <location>
        <begin position="1299"/>
        <end position="1321"/>
    </location>
</feature>
<evidence type="ECO:0000256" key="3">
    <source>
        <dbReference type="SAM" id="MobiDB-lite"/>
    </source>
</evidence>
<dbReference type="PANTHER" id="PTHR13617:SF14">
    <property type="entry name" value="PROTEIN ABHD18"/>
    <property type="match status" value="1"/>
</dbReference>
<dbReference type="InterPro" id="IPR006607">
    <property type="entry name" value="DM15"/>
</dbReference>
<dbReference type="Gene3D" id="3.40.50.1820">
    <property type="entry name" value="alpha/beta hydrolase"/>
    <property type="match status" value="1"/>
</dbReference>
<feature type="compositionally biased region" description="Basic and acidic residues" evidence="3">
    <location>
        <begin position="2347"/>
        <end position="2365"/>
    </location>
</feature>
<feature type="compositionally biased region" description="Basic and acidic residues" evidence="3">
    <location>
        <begin position="1779"/>
        <end position="1800"/>
    </location>
</feature>
<gene>
    <name evidence="5" type="ORF">DBV15_00290</name>
</gene>
<feature type="compositionally biased region" description="Basic and acidic residues" evidence="3">
    <location>
        <begin position="986"/>
        <end position="995"/>
    </location>
</feature>
<dbReference type="STRING" id="300112.A0A4S2KVB3"/>
<sequence length="2730" mass="315838">MPKQEKLRKEFLNRFPRRVWSPINPFLKRSIKSRNLQAESSVWSEKMEETNDCIRWIEQTEITNNSKLVRIQHHNTQDTMEKIILNRKNQSNNSIDTYTEDAIKNEYYELAEARNAVKYIEHFVKQMKHIVDQNPAKPKDYDKWTDKEQYEHIISNIKIYVPSIPDSLLFFIPAAQYRGDCGRNSTDKPLWLDIKKFQRGQKFAQDHITSILLANLLSLFEIFAFTDGLKPIIFSRQSHTPYLAFKRYLSTACRIKNWMMDDPWTVGTQAYKDVQTVRRMHRAIRLKLCERDNEEIDTATKISNPWCPGREAILEDFSSCPYPTVENGCLHLLITPKGLNQADMGATQFAFVGMILLHPNELGIDASDEDLEAFCHTWRGIGYLLGIEDEYNFCRGNLQEIKQRSRDFVDVWVRPYLRQVTPEWEHMLRCVAEGERYYISRFTFETLLLFVTNLLNIDMPRVRHTLTYFERFSLTIQRFMFRYAMKLRFVREYINKKVCKVLDKAVEYGPEKHKLLKNRSEKALDKDDEDCECTLNDVTEVRSNGSSDEDEYVKLLQNTFDRSYFPSDFDEWTVSEKYSWINKNLSKFYPNVPESLLTFIPASFCHGDCGRSPVEKPEWLDMDKYRRGQKFVQDYFGGITIAMVLSLLPAFSFESNLNPIILNDRAHTPFLGFKRYLSTMRRMMNWFAGEPWVKGTLAFKDMEVVRKMHVRMRAKLSQFDDHKIDDASKFANPWCPDRELLLKDFAEGCPFERIGQRPYKMFVDLPFKRKYINNADMAMIQCCFIGFVLFYPQDFGAHDVTDEDMEAFCHIWRCYGYYLGMEEKYNFCRGSLKEIKQRLQDFYQYWTIPNLKEVTPEWEHMTRCVIEPLNYFPFMYMSYRSAILLITDVFGINMPRLHASLSYSDWISYKLWKFVLRHALKLSSVRSLFNKMLLSLLNQMADCSSEKEAQLHMRSKKTTPDFSLIYKHNEMHGCARAPGRARRRRGGNERENGAPDTRRRFVAMPPSRLDAVYRSILLTKFFTKGWGNPQNLRRIFEFRKVMANREACYNMIPLDYPIEITKDEIWSDCHIIEGQFESPFEKHLPGIMPDKTKTAYFQMVLPPKWSSHKIKPICLHLAGTGDHFFWRRRNLIAKPLLKESGIASILLENPFYGLRKPDDQIRSSLHNVCDIFIMGGCLIMESIVLLNWCERHGFSPLALTGLSMGGHMASLAATNWPKPISLVPCLSWSTASPVFTEGVMSASINWALLEMQYFSDKVYQDDLAKMVKIIDHDDAFLAGQHFAKHFPASLKRVDKLRKESNENNGDNNTTGDAISTNSINNRSDINVTTENESKNNSNQLHHQIAEEKAAAKIFPLNLISNRFKSKDPNALKGVCLLPVPKHPLFSDNKWREHEALQFMRGIMDECTHLKNFEVPVDTELIIAVCAKDDAYVPRDSCMSLETIWPGVEVRYIDAGHVSAYLLHQKVFRSTIAECIQRSLKKYPVEKRDRHGSPSSMPVAHVDVVHGSASASASGSVSSREDENGGQRDAERLNNGGVGNDGEFQTVATKGARRKEKMREQYRESSHRERHRLRENNNRHQPPRGAASGVGGGGAGRRGSDERSHRERADRNGVLDHGPREAHHHRDELGAAEAEAHPASQQPHPPVKYVEAPLPAKMVLKAVPSPQLSELPEIGGNSIKTDFTNIGDWPTLGTQERKATVSPPKQNGVLNGEPSTSKASNTIESKGKENKEQQIHYQDDSDEHMDNGEKKKKANKQKWVPLEIDLAQNRGTMRSPRFQNHRERNGEANDGEHWRERDYDRSTGYNSRGRGGRNYRGRGGRGGRGRGGFRHRYDQEYTNYATDVQTQKYESTDSGYMIPYMGTCYFNNANYVDPITLKEYIRKQIEYYFSEENLVKDFFLRRKMNAQGYLPLTLIASFQRVQHLTMDIELVIGAVSESDKLELLQEEDGYKHVTYVLDKKFVLEQIEEDSLTPLELILSSMNGIRTSFEPSKWPISDIASNIAFSNPLLQLVPFQNEVIPTSETTFCPVAKPLPTMPAPPVPRVFESYNSISTVRRHSESEINPSSINEILNPNVPEFIPTTERTNEFTATNKNNQTNKIRDKIKETLAMAEMMNLLPNNNPTKTKENYKSLATIDFTIENLSERLNGESDSSSDNTWKEVKRRVKHKNRLEEKEKSEIVKNAVREELDFQFDEELDSPPPTGRLNAFSEWTDDDDDNELSDKDINKILIFTQISPASSRIPKHEGYDRTGDWTTRVKMTQELVQAINDQLHYFEEELRRQNFQRYGSSSSIGSYKTVNVVSQEDFEKMAPKAPRKANPEVPPPPPSAIEDFEILQSASSLQLPSASPDKKDHRPEKNRWSDKLCAREGRRNAAPRFFAVVKDGPSVDERTPRKRKTRHSNNPPVEHHIGWIMDVREHRTSPNEGYLASSYGSVPSICEHPSHALLKDNGFTQQAYHKYHSRCLKERKRLGIGQSQEMNTLFRFWSFFLRENFNRTMYEEFRTVAKEDACEGYRYGLECLFRFYSYGLEKKFRHTLYTDFQMETIQDYENGQLYGLEKFWAFLKYYKNSDQLRVDPKLQEYLSKFKSIEDFRVEVPQICEMLQAARIRNRSVSESAREDTLTNRECLLSDDYNTLPNAQESHLSQLRTRAGSFGSKMYHFRRRNDSTSSSSQRDLSKQQSRNQRQSSGFSTKPSEASKSQVTARERTQVSSKSEASKSVTIKTEGSSTSQK</sequence>
<dbReference type="SUPFAM" id="SSF46785">
    <property type="entry name" value="Winged helix' DNA-binding domain"/>
    <property type="match status" value="1"/>
</dbReference>
<dbReference type="InterPro" id="IPR006630">
    <property type="entry name" value="La_HTH"/>
</dbReference>
<dbReference type="SMART" id="SM00715">
    <property type="entry name" value="LA"/>
    <property type="match status" value="1"/>
</dbReference>
<protein>
    <recommendedName>
        <fullName evidence="4">HTH La-type RNA-binding domain-containing protein</fullName>
    </recommendedName>
</protein>
<dbReference type="SUPFAM" id="SSF53474">
    <property type="entry name" value="alpha/beta-Hydrolases"/>
    <property type="match status" value="1"/>
</dbReference>
<feature type="domain" description="HTH La-type RNA-binding" evidence="4">
    <location>
        <begin position="1870"/>
        <end position="1959"/>
    </location>
</feature>
<dbReference type="PROSITE" id="PS50961">
    <property type="entry name" value="HTH_LA"/>
    <property type="match status" value="1"/>
</dbReference>
<dbReference type="InterPro" id="IPR036388">
    <property type="entry name" value="WH-like_DNA-bd_sf"/>
</dbReference>
<dbReference type="Pfam" id="PF09752">
    <property type="entry name" value="ABHD18"/>
    <property type="match status" value="1"/>
</dbReference>
<dbReference type="GO" id="GO:0000339">
    <property type="term" value="F:RNA cap binding"/>
    <property type="evidence" value="ECO:0007669"/>
    <property type="project" value="InterPro"/>
</dbReference>
<feature type="compositionally biased region" description="Low complexity" evidence="3">
    <location>
        <begin position="1506"/>
        <end position="1517"/>
    </location>
</feature>
<feature type="region of interest" description="Disordered" evidence="3">
    <location>
        <begin position="2653"/>
        <end position="2730"/>
    </location>
</feature>
<accession>A0A4S2KVB3</accession>
<feature type="compositionally biased region" description="Polar residues" evidence="3">
    <location>
        <begin position="2687"/>
        <end position="2730"/>
    </location>
</feature>
<feature type="compositionally biased region" description="Basic and acidic residues" evidence="3">
    <location>
        <begin position="1556"/>
        <end position="1577"/>
    </location>
</feature>
<feature type="compositionally biased region" description="Basic residues" evidence="3">
    <location>
        <begin position="1809"/>
        <end position="1829"/>
    </location>
</feature>
<feature type="compositionally biased region" description="Basic and acidic residues" evidence="3">
    <location>
        <begin position="1518"/>
        <end position="1531"/>
    </location>
</feature>
<evidence type="ECO:0000259" key="4">
    <source>
        <dbReference type="PROSITE" id="PS50961"/>
    </source>
</evidence>
<comment type="caution">
    <text evidence="5">The sequence shown here is derived from an EMBL/GenBank/DDBJ whole genome shotgun (WGS) entry which is preliminary data.</text>
</comment>
<evidence type="ECO:0000313" key="6">
    <source>
        <dbReference type="Proteomes" id="UP000310200"/>
    </source>
</evidence>
<evidence type="ECO:0000256" key="2">
    <source>
        <dbReference type="PROSITE-ProRule" id="PRU00332"/>
    </source>
</evidence>
<dbReference type="InterPro" id="IPR029058">
    <property type="entry name" value="AB_hydrolase_fold"/>
</dbReference>
<feature type="region of interest" description="Disordered" evidence="3">
    <location>
        <begin position="1695"/>
        <end position="1829"/>
    </location>
</feature>
<dbReference type="Pfam" id="PF21071">
    <property type="entry name" value="LARP1_HEAT"/>
    <property type="match status" value="1"/>
</dbReference>
<dbReference type="GO" id="GO:0048255">
    <property type="term" value="P:mRNA stabilization"/>
    <property type="evidence" value="ECO:0007669"/>
    <property type="project" value="InterPro"/>
</dbReference>
<feature type="compositionally biased region" description="Polar residues" evidence="3">
    <location>
        <begin position="1702"/>
        <end position="1723"/>
    </location>
</feature>
<dbReference type="Pfam" id="PF05383">
    <property type="entry name" value="La"/>
    <property type="match status" value="1"/>
</dbReference>
<dbReference type="Gene3D" id="1.10.10.10">
    <property type="entry name" value="Winged helix-like DNA-binding domain superfamily/Winged helix DNA-binding domain"/>
    <property type="match status" value="1"/>
</dbReference>
<organism evidence="5 6">
    <name type="scientific">Temnothorax longispinosus</name>
    <dbReference type="NCBI Taxonomy" id="300112"/>
    <lineage>
        <taxon>Eukaryota</taxon>
        <taxon>Metazoa</taxon>
        <taxon>Ecdysozoa</taxon>
        <taxon>Arthropoda</taxon>
        <taxon>Hexapoda</taxon>
        <taxon>Insecta</taxon>
        <taxon>Pterygota</taxon>
        <taxon>Neoptera</taxon>
        <taxon>Endopterygota</taxon>
        <taxon>Hymenoptera</taxon>
        <taxon>Apocrita</taxon>
        <taxon>Aculeata</taxon>
        <taxon>Formicoidea</taxon>
        <taxon>Formicidae</taxon>
        <taxon>Myrmicinae</taxon>
        <taxon>Temnothorax</taxon>
    </lineage>
</organism>
<feature type="compositionally biased region" description="Basic and acidic residues" evidence="3">
    <location>
        <begin position="1597"/>
        <end position="1626"/>
    </location>
</feature>
<dbReference type="EMBL" id="QBLH01000831">
    <property type="protein sequence ID" value="TGZ54013.1"/>
    <property type="molecule type" value="Genomic_DNA"/>
</dbReference>
<feature type="region of interest" description="Disordered" evidence="3">
    <location>
        <begin position="976"/>
        <end position="995"/>
    </location>
</feature>
<reference evidence="5 6" key="1">
    <citation type="journal article" date="2019" name="Philos. Trans. R. Soc. Lond., B, Biol. Sci.">
        <title>Ant behaviour and brain gene expression of defending hosts depend on the ecological success of the intruding social parasite.</title>
        <authorList>
            <person name="Kaur R."/>
            <person name="Stoldt M."/>
            <person name="Jongepier E."/>
            <person name="Feldmeyer B."/>
            <person name="Menzel F."/>
            <person name="Bornberg-Bauer E."/>
            <person name="Foitzik S."/>
        </authorList>
    </citation>
    <scope>NUCLEOTIDE SEQUENCE [LARGE SCALE GENOMIC DNA]</scope>
    <source>
        <tissue evidence="5">Whole body</tissue>
    </source>
</reference>
<keyword evidence="1 2" id="KW-0694">RNA-binding</keyword>